<feature type="compositionally biased region" description="Low complexity" evidence="1">
    <location>
        <begin position="420"/>
        <end position="430"/>
    </location>
</feature>
<dbReference type="PANTHER" id="PTHR33053:SF24">
    <property type="entry name" value="TRANSPOSASE DOMAIN-CONTAINING PROTEIN"/>
    <property type="match status" value="1"/>
</dbReference>
<feature type="compositionally biased region" description="Acidic residues" evidence="1">
    <location>
        <begin position="107"/>
        <end position="117"/>
    </location>
</feature>
<feature type="compositionally biased region" description="Polar residues" evidence="1">
    <location>
        <begin position="997"/>
        <end position="1010"/>
    </location>
</feature>
<reference evidence="3" key="1">
    <citation type="journal article" date="2023" name="Insect Mol. Biol.">
        <title>Genome sequencing provides insights into the evolution of gene families encoding plant cell wall-degrading enzymes in longhorned beetles.</title>
        <authorList>
            <person name="Shin N.R."/>
            <person name="Okamura Y."/>
            <person name="Kirsch R."/>
            <person name="Pauchet Y."/>
        </authorList>
    </citation>
    <scope>NUCLEOTIDE SEQUENCE</scope>
    <source>
        <strain evidence="3">RBIC_L_NR</strain>
    </source>
</reference>
<feature type="compositionally biased region" description="Polar residues" evidence="1">
    <location>
        <begin position="439"/>
        <end position="449"/>
    </location>
</feature>
<dbReference type="InterPro" id="IPR032071">
    <property type="entry name" value="DUF4806"/>
</dbReference>
<dbReference type="EMBL" id="JANEYF010005855">
    <property type="protein sequence ID" value="KAJ8926561.1"/>
    <property type="molecule type" value="Genomic_DNA"/>
</dbReference>
<evidence type="ECO:0000313" key="4">
    <source>
        <dbReference type="Proteomes" id="UP001162156"/>
    </source>
</evidence>
<keyword evidence="4" id="KW-1185">Reference proteome</keyword>
<comment type="caution">
    <text evidence="3">The sequence shown here is derived from an EMBL/GenBank/DDBJ whole genome shotgun (WGS) entry which is preliminary data.</text>
</comment>
<feature type="compositionally biased region" description="Polar residues" evidence="1">
    <location>
        <begin position="185"/>
        <end position="210"/>
    </location>
</feature>
<accession>A0AAV8WLA9</accession>
<evidence type="ECO:0000256" key="1">
    <source>
        <dbReference type="SAM" id="MobiDB-lite"/>
    </source>
</evidence>
<organism evidence="3 4">
    <name type="scientific">Rhamnusium bicolor</name>
    <dbReference type="NCBI Taxonomy" id="1586634"/>
    <lineage>
        <taxon>Eukaryota</taxon>
        <taxon>Metazoa</taxon>
        <taxon>Ecdysozoa</taxon>
        <taxon>Arthropoda</taxon>
        <taxon>Hexapoda</taxon>
        <taxon>Insecta</taxon>
        <taxon>Pterygota</taxon>
        <taxon>Neoptera</taxon>
        <taxon>Endopterygota</taxon>
        <taxon>Coleoptera</taxon>
        <taxon>Polyphaga</taxon>
        <taxon>Cucujiformia</taxon>
        <taxon>Chrysomeloidea</taxon>
        <taxon>Cerambycidae</taxon>
        <taxon>Lepturinae</taxon>
        <taxon>Rhagiini</taxon>
        <taxon>Rhamnusium</taxon>
    </lineage>
</organism>
<dbReference type="Pfam" id="PF16064">
    <property type="entry name" value="DUF4806"/>
    <property type="match status" value="1"/>
</dbReference>
<feature type="region of interest" description="Disordered" evidence="1">
    <location>
        <begin position="107"/>
        <end position="210"/>
    </location>
</feature>
<feature type="region of interest" description="Disordered" evidence="1">
    <location>
        <begin position="420"/>
        <end position="449"/>
    </location>
</feature>
<dbReference type="AlphaFoldDB" id="A0AAV8WLA9"/>
<feature type="compositionally biased region" description="Polar residues" evidence="1">
    <location>
        <begin position="156"/>
        <end position="174"/>
    </location>
</feature>
<evidence type="ECO:0000259" key="2">
    <source>
        <dbReference type="Pfam" id="PF16064"/>
    </source>
</evidence>
<name>A0AAV8WLA9_9CUCU</name>
<sequence length="1016" mass="115768">MDHRLLSLFQASSRVYMFCASIAMYNIVEFCNEAGGGLAIVHTNWLTPRKQEVFWPPYKDNSLFTKALKTGERTNEKWKLYEIVRNFYKTDDLEKAKRKLKLAEDTSDLNTETDENEFQPRKRLRKPTKISSSEDEEENSNFQRPPKLNIKKKLESNLSSSQKAGNPSISSLPSTLGVLPKIGTHVNSPQTASPNTPTTSRNWPTPSESVTIPKSEYDNIIRLLAHIKEQNKEILNIITERGRETSTALTSICLPNNFPIELPASTDDDVQAVEDFLKTKENINSFCSYLSTLGGGKSYILRTNKVLRQLLTDSLACKYSFFGSRKDKKAFSELLLKKVVINAIQIKSPDTTETEIEDSVKTWLKHAPQRMKRVANEVKCSIPQTSTSSDIHFIPIIPSTSSTIYSIHNEVTTEQNIDISLDSDSSNSNDSFHEHSNVGYHNSNNNEMNQSSTIATTMCEPVENLASCDSSPYNQENKKVIMNDLSSKLKDWATIENRVSQVALTSLLHILSPFHPELPLDSRTLLKTPKYIETKKLETGEYYHFGLLDILKNLLLKHDFTETILQLSVNIDGLPLFHSTNTQLWPILGLIKNSDIKSKPFAIGIFCGTSKPVPLNLYLEDFINEVNFKSFLKCVKSHGGYSSCDKCWEPGNYYKGRVILKGITSTLRTDTSFLLQQDEDHHISTSPLIDTEIGMVSAFPLDYMHAVCLGVTRKLLNVWVGGNLKVRLRSRTVDILSKHLISLKPFIPIEFNRKPRSLSELPRWKATEFRTFLLYVGPLILKNNIDLAVYEHFLLLHCGISLLLSFKYISDYGCEHATELLNIFVKHCEHIYGLEFYAYNVHILCHLTRDVEMYGPLDMFSAFPFENYLGQIKHLLKSSYKPLKQICRRLKESNFDIKIVSHEGIKHYFEHNSGQTLTNEKYSRHLHIFEVTNLSQLHSWHIEDITAKCMLLPLDSDQKSMGQLETVHRVGDDNTIGRQIFSNDPIVMLEETNEQETYMENGDSQTSVVEKQGKSI</sequence>
<feature type="domain" description="DUF4806" evidence="2">
    <location>
        <begin position="260"/>
        <end position="333"/>
    </location>
</feature>
<gene>
    <name evidence="3" type="ORF">NQ314_021054</name>
</gene>
<protein>
    <recommendedName>
        <fullName evidence="2">DUF4806 domain-containing protein</fullName>
    </recommendedName>
</protein>
<evidence type="ECO:0000313" key="3">
    <source>
        <dbReference type="EMBL" id="KAJ8926561.1"/>
    </source>
</evidence>
<feature type="region of interest" description="Disordered" evidence="1">
    <location>
        <begin position="997"/>
        <end position="1016"/>
    </location>
</feature>
<dbReference type="PANTHER" id="PTHR33053">
    <property type="entry name" value="PROTEIN, PUTATIVE-RELATED"/>
    <property type="match status" value="1"/>
</dbReference>
<proteinExistence type="predicted"/>
<dbReference type="Proteomes" id="UP001162156">
    <property type="component" value="Unassembled WGS sequence"/>
</dbReference>